<gene>
    <name evidence="1" type="ORF">LCGC14_1547920</name>
</gene>
<organism evidence="1">
    <name type="scientific">marine sediment metagenome</name>
    <dbReference type="NCBI Taxonomy" id="412755"/>
    <lineage>
        <taxon>unclassified sequences</taxon>
        <taxon>metagenomes</taxon>
        <taxon>ecological metagenomes</taxon>
    </lineage>
</organism>
<comment type="caution">
    <text evidence="1">The sequence shown here is derived from an EMBL/GenBank/DDBJ whole genome shotgun (WGS) entry which is preliminary data.</text>
</comment>
<protein>
    <recommendedName>
        <fullName evidence="2">Homeodomain phBC6A51-type domain-containing protein</fullName>
    </recommendedName>
</protein>
<dbReference type="EMBL" id="LAZR01011790">
    <property type="protein sequence ID" value="KKM59719.1"/>
    <property type="molecule type" value="Genomic_DNA"/>
</dbReference>
<evidence type="ECO:0008006" key="2">
    <source>
        <dbReference type="Google" id="ProtNLM"/>
    </source>
</evidence>
<reference evidence="1" key="1">
    <citation type="journal article" date="2015" name="Nature">
        <title>Complex archaea that bridge the gap between prokaryotes and eukaryotes.</title>
        <authorList>
            <person name="Spang A."/>
            <person name="Saw J.H."/>
            <person name="Jorgensen S.L."/>
            <person name="Zaremba-Niedzwiedzka K."/>
            <person name="Martijn J."/>
            <person name="Lind A.E."/>
            <person name="van Eijk R."/>
            <person name="Schleper C."/>
            <person name="Guy L."/>
            <person name="Ettema T.J."/>
        </authorList>
    </citation>
    <scope>NUCLEOTIDE SEQUENCE</scope>
</reference>
<dbReference type="Gene3D" id="1.10.10.60">
    <property type="entry name" value="Homeodomain-like"/>
    <property type="match status" value="1"/>
</dbReference>
<accession>A0A0F9L757</accession>
<sequence>MSKYTPELVEQIKELAANGNADKEICQKLKIGRTIFYKWKNEKVNFVNILKEARIPCINDVEGALYKNAMGSQEYTEEHVHVRKEKNKDDEIIREITEVKKLKKITLAQTIAQIFFLKNRDPENWSDKHDYTHKVEGIEERTEAISGIFESFKAERHKKISRESSPIGS</sequence>
<proteinExistence type="predicted"/>
<evidence type="ECO:0000313" key="1">
    <source>
        <dbReference type="EMBL" id="KKM59719.1"/>
    </source>
</evidence>
<dbReference type="AlphaFoldDB" id="A0A0F9L757"/>
<name>A0A0F9L757_9ZZZZ</name>